<evidence type="ECO:0000259" key="7">
    <source>
        <dbReference type="Pfam" id="PF02803"/>
    </source>
</evidence>
<comment type="similarity">
    <text evidence="1 5">Belongs to the thiolase-like superfamily. Thiolase family.</text>
</comment>
<accession>A0A1E3SZ76</accession>
<evidence type="ECO:0000259" key="6">
    <source>
        <dbReference type="Pfam" id="PF00108"/>
    </source>
</evidence>
<comment type="caution">
    <text evidence="8">The sequence shown here is derived from an EMBL/GenBank/DDBJ whole genome shotgun (WGS) entry which is preliminary data.</text>
</comment>
<dbReference type="Pfam" id="PF00108">
    <property type="entry name" value="Thiolase_N"/>
    <property type="match status" value="1"/>
</dbReference>
<keyword evidence="3 5" id="KW-0012">Acyltransferase</keyword>
<feature type="domain" description="Thiolase N-terminal" evidence="6">
    <location>
        <begin position="25"/>
        <end position="292"/>
    </location>
</feature>
<dbReference type="InterPro" id="IPR020610">
    <property type="entry name" value="Thiolase_AS"/>
</dbReference>
<dbReference type="Proteomes" id="UP000094224">
    <property type="component" value="Unassembled WGS sequence"/>
</dbReference>
<name>A0A1E3SZ76_9MYCO</name>
<protein>
    <submittedName>
        <fullName evidence="8">Acetyl-CoA acetyltransferase</fullName>
    </submittedName>
</protein>
<feature type="active site" description="Proton acceptor" evidence="4">
    <location>
        <position position="438"/>
    </location>
</feature>
<evidence type="ECO:0000256" key="5">
    <source>
        <dbReference type="RuleBase" id="RU003557"/>
    </source>
</evidence>
<keyword evidence="9" id="KW-1185">Reference proteome</keyword>
<dbReference type="PROSITE" id="PS00099">
    <property type="entry name" value="THIOLASE_3"/>
    <property type="match status" value="1"/>
</dbReference>
<evidence type="ECO:0000256" key="3">
    <source>
        <dbReference type="ARBA" id="ARBA00023315"/>
    </source>
</evidence>
<dbReference type="PIRSF" id="PIRSF000429">
    <property type="entry name" value="Ac-CoA_Ac_transf"/>
    <property type="match status" value="1"/>
</dbReference>
<reference evidence="9" key="1">
    <citation type="submission" date="2016-09" db="EMBL/GenBank/DDBJ databases">
        <authorList>
            <person name="Greninger A.L."/>
            <person name="Jerome K.R."/>
            <person name="Mcnair B."/>
            <person name="Wallis C."/>
            <person name="Fang F."/>
        </authorList>
    </citation>
    <scope>NUCLEOTIDE SEQUENCE [LARGE SCALE GENOMIC DNA]</scope>
    <source>
        <strain evidence="9">BC1_M4</strain>
    </source>
</reference>
<dbReference type="OrthoDB" id="1402717at2"/>
<dbReference type="NCBIfam" id="NF006740">
    <property type="entry name" value="PRK09268.1"/>
    <property type="match status" value="1"/>
</dbReference>
<dbReference type="AlphaFoldDB" id="A0A1E3SZ76"/>
<dbReference type="InterPro" id="IPR020617">
    <property type="entry name" value="Thiolase_C"/>
</dbReference>
<dbReference type="PANTHER" id="PTHR42689:SF1">
    <property type="entry name" value="ACETYL-COA ACYLTRANSFERASE FADA2 (3-KETOACYL-COA THIOLASE) (BETA-KETOTHIOLASE)-RELATED"/>
    <property type="match status" value="1"/>
</dbReference>
<dbReference type="InterPro" id="IPR002155">
    <property type="entry name" value="Thiolase"/>
</dbReference>
<organism evidence="8 9">
    <name type="scientific">Mycobacterium sherrisii</name>
    <dbReference type="NCBI Taxonomy" id="243061"/>
    <lineage>
        <taxon>Bacteria</taxon>
        <taxon>Bacillati</taxon>
        <taxon>Actinomycetota</taxon>
        <taxon>Actinomycetes</taxon>
        <taxon>Mycobacteriales</taxon>
        <taxon>Mycobacteriaceae</taxon>
        <taxon>Mycobacterium</taxon>
        <taxon>Mycobacterium simiae complex</taxon>
    </lineage>
</organism>
<dbReference type="STRING" id="243061.AWC25_05610"/>
<dbReference type="InterPro" id="IPR050521">
    <property type="entry name" value="3-ketoacyl-CoA_Thiolase"/>
</dbReference>
<feature type="active site" description="Acyl-thioester intermediate" evidence="4">
    <location>
        <position position="109"/>
    </location>
</feature>
<feature type="domain" description="Thiolase C-terminal" evidence="7">
    <location>
        <begin position="302"/>
        <end position="450"/>
    </location>
</feature>
<dbReference type="CDD" id="cd00751">
    <property type="entry name" value="thiolase"/>
    <property type="match status" value="1"/>
</dbReference>
<gene>
    <name evidence="8" type="ORF">BHQ21_08900</name>
</gene>
<evidence type="ECO:0000313" key="9">
    <source>
        <dbReference type="Proteomes" id="UP000094224"/>
    </source>
</evidence>
<dbReference type="SUPFAM" id="SSF53901">
    <property type="entry name" value="Thiolase-like"/>
    <property type="match status" value="2"/>
</dbReference>
<feature type="active site" description="Proton acceptor" evidence="4">
    <location>
        <position position="400"/>
    </location>
</feature>
<dbReference type="Gene3D" id="3.40.47.10">
    <property type="match status" value="1"/>
</dbReference>
<dbReference type="EMBL" id="MIHC01000012">
    <property type="protein sequence ID" value="ODR07492.1"/>
    <property type="molecule type" value="Genomic_DNA"/>
</dbReference>
<dbReference type="Pfam" id="PF02803">
    <property type="entry name" value="Thiolase_C"/>
    <property type="match status" value="1"/>
</dbReference>
<keyword evidence="2 5" id="KW-0808">Transferase</keyword>
<dbReference type="GO" id="GO:0005829">
    <property type="term" value="C:cytosol"/>
    <property type="evidence" value="ECO:0007669"/>
    <property type="project" value="TreeGrafter"/>
</dbReference>
<dbReference type="InterPro" id="IPR016039">
    <property type="entry name" value="Thiolase-like"/>
</dbReference>
<sequence>MNVAPASSQTTDQAAQTSLNSRRRVAVLGGNRIPFARSDGAYAEASNQDMFTAALGGLVDRFGLKGERLGVVVGGAVLKHSRDFNLTRECVLGSQLSSYTPAFDIQQACGTGLQAAVAAADGIASGRYEVAAAGGVDTTSDPPIGLGDNLRRQLLKLRRSKSNVQRLKLLGTLPAALGIEIPANSEPRTGLSMGEHAAITAKQMGIKRVDQDELAVASHHNMAAAYDRGFFDDLVTPFLGLYRDDNLRANASVEKLASLRPVFGVKAGDATMTAGNSTPLTDGASVALLSTEQWAADHSLPVLAYLVDAETAAVDYVSGRDGLLMAPTYAVPRLLARNGLSLQDFDFYEIHEAFASVVLAHLQAWESEEYCKERLGLDAALGSIDRSKLNVNGSSLAAGHPFAATGGRILAQAAKQLAEKKKEANKGGAPLRALISICAAGGQGVAAILET</sequence>
<dbReference type="GO" id="GO:0016747">
    <property type="term" value="F:acyltransferase activity, transferring groups other than amino-acyl groups"/>
    <property type="evidence" value="ECO:0007669"/>
    <property type="project" value="InterPro"/>
</dbReference>
<evidence type="ECO:0000256" key="2">
    <source>
        <dbReference type="ARBA" id="ARBA00022679"/>
    </source>
</evidence>
<evidence type="ECO:0000313" key="8">
    <source>
        <dbReference type="EMBL" id="ODR07492.1"/>
    </source>
</evidence>
<evidence type="ECO:0000256" key="4">
    <source>
        <dbReference type="PIRSR" id="PIRSR000429-1"/>
    </source>
</evidence>
<dbReference type="InterPro" id="IPR020616">
    <property type="entry name" value="Thiolase_N"/>
</dbReference>
<dbReference type="PANTHER" id="PTHR42689">
    <property type="entry name" value="ACETYL-COA ACYLTRANSFERASE FADA2 (3-KETOACYL-COA THIOLASE) (BETA-KETOTHIOLASE)-RELATED"/>
    <property type="match status" value="1"/>
</dbReference>
<dbReference type="RefSeq" id="WP_069399934.1">
    <property type="nucleotide sequence ID" value="NZ_JACKTB010000012.1"/>
</dbReference>
<proteinExistence type="inferred from homology"/>
<evidence type="ECO:0000256" key="1">
    <source>
        <dbReference type="ARBA" id="ARBA00010982"/>
    </source>
</evidence>
<dbReference type="NCBIfam" id="TIGR01930">
    <property type="entry name" value="AcCoA-C-Actrans"/>
    <property type="match status" value="1"/>
</dbReference>